<keyword evidence="2" id="KW-0732">Signal</keyword>
<organism evidence="3 4">
    <name type="scientific">Candidatus Nitrospira nitrificans</name>
    <dbReference type="NCBI Taxonomy" id="1742973"/>
    <lineage>
        <taxon>Bacteria</taxon>
        <taxon>Pseudomonadati</taxon>
        <taxon>Nitrospirota</taxon>
        <taxon>Nitrospiria</taxon>
        <taxon>Nitrospirales</taxon>
        <taxon>Nitrospiraceae</taxon>
        <taxon>Nitrospira</taxon>
    </lineage>
</organism>
<keyword evidence="4" id="KW-1185">Reference proteome</keyword>
<evidence type="ECO:0000313" key="4">
    <source>
        <dbReference type="Proteomes" id="UP000198736"/>
    </source>
</evidence>
<dbReference type="STRING" id="1742973.COMA2_110121"/>
<evidence type="ECO:0000313" key="3">
    <source>
        <dbReference type="EMBL" id="CUS32845.1"/>
    </source>
</evidence>
<feature type="region of interest" description="Disordered" evidence="1">
    <location>
        <begin position="50"/>
        <end position="69"/>
    </location>
</feature>
<dbReference type="RefSeq" id="WP_090894663.1">
    <property type="nucleotide sequence ID" value="NZ_CZPZ01000003.1"/>
</dbReference>
<accession>A0A0S4L8A5</accession>
<proteinExistence type="predicted"/>
<reference evidence="4" key="1">
    <citation type="submission" date="2015-10" db="EMBL/GenBank/DDBJ databases">
        <authorList>
            <person name="Luecker S."/>
            <person name="Luecker S."/>
        </authorList>
    </citation>
    <scope>NUCLEOTIDE SEQUENCE [LARGE SCALE GENOMIC DNA]</scope>
</reference>
<gene>
    <name evidence="3" type="ORF">COMA2_110121</name>
</gene>
<dbReference type="OrthoDB" id="1423679at2"/>
<protein>
    <recommendedName>
        <fullName evidence="5">Lipoprotein</fullName>
    </recommendedName>
</protein>
<feature type="chain" id="PRO_5006623741" description="Lipoprotein" evidence="2">
    <location>
        <begin position="20"/>
        <end position="381"/>
    </location>
</feature>
<dbReference type="EMBL" id="CZPZ01000003">
    <property type="protein sequence ID" value="CUS32845.1"/>
    <property type="molecule type" value="Genomic_DNA"/>
</dbReference>
<sequence>MSRLTSMFSLIFLLLPACANFGDQASNIFFPKTDNSFERKGETVRLDFGYRYPGDPPSRPKPIPGTATSGIRQHAVGTAEIAAAAGFIVEQISEYLKKESERYTATYSAVAVGDQFYSDWTPDGSVNLQTITLNRTVESGNAVKISFAVIPTKDGTAFRLKPSYVHLERAKAKLASFALLDPVSWFSSADKDLDLTVNLKMHAVWRDEQLKVHVQDLAEGEFQIRNVKLNDQYGGNGTPPVPGGDFNGKLFPMPARSFLGETLGKEEYRLLNLQGLNEQVASAIPPNKITLEDWRRKSFADQLKELNLEVTMSPSGEEAPSGMQWYKLRGQTPVLGLGNFVVTILVTEYDDYGKKVKETSEQVGKQKEDVVKAVKKALGEK</sequence>
<feature type="compositionally biased region" description="Pro residues" evidence="1">
    <location>
        <begin position="54"/>
        <end position="63"/>
    </location>
</feature>
<evidence type="ECO:0000256" key="2">
    <source>
        <dbReference type="SAM" id="SignalP"/>
    </source>
</evidence>
<dbReference type="AlphaFoldDB" id="A0A0S4L8A5"/>
<feature type="signal peptide" evidence="2">
    <location>
        <begin position="1"/>
        <end position="19"/>
    </location>
</feature>
<dbReference type="Proteomes" id="UP000198736">
    <property type="component" value="Unassembled WGS sequence"/>
</dbReference>
<evidence type="ECO:0000256" key="1">
    <source>
        <dbReference type="SAM" id="MobiDB-lite"/>
    </source>
</evidence>
<name>A0A0S4L8A5_9BACT</name>
<evidence type="ECO:0008006" key="5">
    <source>
        <dbReference type="Google" id="ProtNLM"/>
    </source>
</evidence>